<evidence type="ECO:0000256" key="3">
    <source>
        <dbReference type="ARBA" id="ARBA00022982"/>
    </source>
</evidence>
<feature type="site" description="Deprotonates C-terminal active site Cys" evidence="8">
    <location>
        <position position="31"/>
    </location>
</feature>
<proteinExistence type="inferred from homology"/>
<evidence type="ECO:0000259" key="10">
    <source>
        <dbReference type="PROSITE" id="PS51352"/>
    </source>
</evidence>
<reference evidence="11" key="2">
    <citation type="journal article" date="2021" name="Microbiome">
        <title>Successional dynamics and alternative stable states in a saline activated sludge microbial community over 9 years.</title>
        <authorList>
            <person name="Wang Y."/>
            <person name="Ye J."/>
            <person name="Ju F."/>
            <person name="Liu L."/>
            <person name="Boyd J.A."/>
            <person name="Deng Y."/>
            <person name="Parks D.H."/>
            <person name="Jiang X."/>
            <person name="Yin X."/>
            <person name="Woodcroft B.J."/>
            <person name="Tyson G.W."/>
            <person name="Hugenholtz P."/>
            <person name="Polz M.F."/>
            <person name="Zhang T."/>
        </authorList>
    </citation>
    <scope>NUCLEOTIDE SEQUENCE</scope>
    <source>
        <strain evidence="11">HKST-UBA14</strain>
    </source>
</reference>
<evidence type="ECO:0000256" key="7">
    <source>
        <dbReference type="PIRNR" id="PIRNR000077"/>
    </source>
</evidence>
<accession>A0A955L748</accession>
<dbReference type="PANTHER" id="PTHR45663">
    <property type="entry name" value="GEO12009P1"/>
    <property type="match status" value="1"/>
</dbReference>
<organism evidence="11 12">
    <name type="scientific">Candidatus Dojkabacteria bacterium</name>
    <dbReference type="NCBI Taxonomy" id="2099670"/>
    <lineage>
        <taxon>Bacteria</taxon>
        <taxon>Candidatus Dojkabacteria</taxon>
    </lineage>
</organism>
<name>A0A955L748_9BACT</name>
<evidence type="ECO:0000256" key="6">
    <source>
        <dbReference type="NCBIfam" id="TIGR01068"/>
    </source>
</evidence>
<feature type="domain" description="Thioredoxin" evidence="10">
    <location>
        <begin position="3"/>
        <end position="115"/>
    </location>
</feature>
<dbReference type="PIRSF" id="PIRSF000077">
    <property type="entry name" value="Thioredoxin"/>
    <property type="match status" value="1"/>
</dbReference>
<dbReference type="Gene3D" id="3.40.30.10">
    <property type="entry name" value="Glutaredoxin"/>
    <property type="match status" value="1"/>
</dbReference>
<reference evidence="11" key="1">
    <citation type="submission" date="2020-04" db="EMBL/GenBank/DDBJ databases">
        <authorList>
            <person name="Zhang T."/>
        </authorList>
    </citation>
    <scope>NUCLEOTIDE SEQUENCE</scope>
    <source>
        <strain evidence="11">HKST-UBA14</strain>
    </source>
</reference>
<dbReference type="GO" id="GO:0015035">
    <property type="term" value="F:protein-disulfide reductase activity"/>
    <property type="evidence" value="ECO:0007669"/>
    <property type="project" value="UniProtKB-UniRule"/>
</dbReference>
<evidence type="ECO:0000256" key="1">
    <source>
        <dbReference type="ARBA" id="ARBA00008987"/>
    </source>
</evidence>
<dbReference type="SUPFAM" id="SSF52833">
    <property type="entry name" value="Thioredoxin-like"/>
    <property type="match status" value="1"/>
</dbReference>
<feature type="site" description="Contributes to redox potential value" evidence="8">
    <location>
        <position position="39"/>
    </location>
</feature>
<dbReference type="GO" id="GO:0005737">
    <property type="term" value="C:cytoplasm"/>
    <property type="evidence" value="ECO:0007669"/>
    <property type="project" value="TreeGrafter"/>
</dbReference>
<keyword evidence="3" id="KW-0249">Electron transport</keyword>
<dbReference type="EMBL" id="JAGQLK010000165">
    <property type="protein sequence ID" value="MCA9383888.1"/>
    <property type="molecule type" value="Genomic_DNA"/>
</dbReference>
<keyword evidence="5 9" id="KW-0676">Redox-active center</keyword>
<evidence type="ECO:0000256" key="9">
    <source>
        <dbReference type="PIRSR" id="PIRSR000077-4"/>
    </source>
</evidence>
<dbReference type="PRINTS" id="PR00421">
    <property type="entry name" value="THIOREDOXIN"/>
</dbReference>
<evidence type="ECO:0000256" key="5">
    <source>
        <dbReference type="ARBA" id="ARBA00023284"/>
    </source>
</evidence>
<dbReference type="Pfam" id="PF00085">
    <property type="entry name" value="Thioredoxin"/>
    <property type="match status" value="1"/>
</dbReference>
<dbReference type="InterPro" id="IPR036249">
    <property type="entry name" value="Thioredoxin-like_sf"/>
</dbReference>
<evidence type="ECO:0000256" key="4">
    <source>
        <dbReference type="ARBA" id="ARBA00023157"/>
    </source>
</evidence>
<evidence type="ECO:0000256" key="8">
    <source>
        <dbReference type="PIRSR" id="PIRSR000077-1"/>
    </source>
</evidence>
<comment type="similarity">
    <text evidence="1 7">Belongs to the thioredoxin family.</text>
</comment>
<protein>
    <recommendedName>
        <fullName evidence="6 7">Thioredoxin</fullName>
    </recommendedName>
</protein>
<dbReference type="PROSITE" id="PS51352">
    <property type="entry name" value="THIOREDOXIN_2"/>
    <property type="match status" value="1"/>
</dbReference>
<evidence type="ECO:0000313" key="11">
    <source>
        <dbReference type="EMBL" id="MCA9383888.1"/>
    </source>
</evidence>
<comment type="caution">
    <text evidence="11">The sequence shown here is derived from an EMBL/GenBank/DDBJ whole genome shotgun (WGS) entry which is preliminary data.</text>
</comment>
<dbReference type="InterPro" id="IPR005746">
    <property type="entry name" value="Thioredoxin"/>
</dbReference>
<dbReference type="NCBIfam" id="TIGR01068">
    <property type="entry name" value="thioredoxin"/>
    <property type="match status" value="1"/>
</dbReference>
<feature type="disulfide bond" description="Redox-active" evidence="9">
    <location>
        <begin position="37"/>
        <end position="40"/>
    </location>
</feature>
<feature type="active site" description="Nucleophile" evidence="8">
    <location>
        <position position="40"/>
    </location>
</feature>
<evidence type="ECO:0000256" key="2">
    <source>
        <dbReference type="ARBA" id="ARBA00022448"/>
    </source>
</evidence>
<dbReference type="FunFam" id="3.40.30.10:FF:000001">
    <property type="entry name" value="Thioredoxin"/>
    <property type="match status" value="1"/>
</dbReference>
<feature type="site" description="Contributes to redox potential value" evidence="8">
    <location>
        <position position="38"/>
    </location>
</feature>
<gene>
    <name evidence="11" type="primary">trxA</name>
    <name evidence="11" type="ORF">KC909_06010</name>
</gene>
<keyword evidence="4 9" id="KW-1015">Disulfide bond</keyword>
<dbReference type="CDD" id="cd02947">
    <property type="entry name" value="TRX_family"/>
    <property type="match status" value="1"/>
</dbReference>
<sequence length="118" mass="13674">MDEQVNQKAEDVAANDFQEKVLNSDKPVLVDFWAEWCMPCLMMAPVLDDVAREMSDKVTVLKLNTESEGSREWAIKYDIRSIPNMKLFHKGEVVHEFIGFRPKEVFQQELEEALNKIA</sequence>
<dbReference type="InterPro" id="IPR013766">
    <property type="entry name" value="Thioredoxin_domain"/>
</dbReference>
<feature type="active site" description="Nucleophile" evidence="8">
    <location>
        <position position="37"/>
    </location>
</feature>
<keyword evidence="2" id="KW-0813">Transport</keyword>
<dbReference type="AlphaFoldDB" id="A0A955L748"/>
<evidence type="ECO:0000313" key="12">
    <source>
        <dbReference type="Proteomes" id="UP000783287"/>
    </source>
</evidence>
<dbReference type="PANTHER" id="PTHR45663:SF11">
    <property type="entry name" value="GEO12009P1"/>
    <property type="match status" value="1"/>
</dbReference>
<dbReference type="Proteomes" id="UP000783287">
    <property type="component" value="Unassembled WGS sequence"/>
</dbReference>